<dbReference type="EMBL" id="JABFAD010000008">
    <property type="protein sequence ID" value="MBA0805033.1"/>
    <property type="molecule type" value="Genomic_DNA"/>
</dbReference>
<proteinExistence type="predicted"/>
<comment type="caution">
    <text evidence="1">The sequence shown here is derived from an EMBL/GenBank/DDBJ whole genome shotgun (WGS) entry which is preliminary data.</text>
</comment>
<sequence>MFLMLMCFELSCYMSQKAGLFFPHLVTTLSCQA</sequence>
<keyword evidence="2" id="KW-1185">Reference proteome</keyword>
<evidence type="ECO:0000313" key="1">
    <source>
        <dbReference type="EMBL" id="MBA0805033.1"/>
    </source>
</evidence>
<gene>
    <name evidence="1" type="ORF">Gohar_004578</name>
</gene>
<dbReference type="AlphaFoldDB" id="A0A7J9H5C7"/>
<reference evidence="1 2" key="1">
    <citation type="journal article" date="2019" name="Genome Biol. Evol.">
        <title>Insights into the evolution of the New World diploid cottons (Gossypium, subgenus Houzingenia) based on genome sequencing.</title>
        <authorList>
            <person name="Grover C.E."/>
            <person name="Arick M.A. 2nd"/>
            <person name="Thrash A."/>
            <person name="Conover J.L."/>
            <person name="Sanders W.S."/>
            <person name="Peterson D.G."/>
            <person name="Frelichowski J.E."/>
            <person name="Scheffler J.A."/>
            <person name="Scheffler B.E."/>
            <person name="Wendel J.F."/>
        </authorList>
    </citation>
    <scope>NUCLEOTIDE SEQUENCE [LARGE SCALE GENOMIC DNA]</scope>
    <source>
        <strain evidence="1">0</strain>
        <tissue evidence="1">Leaf</tissue>
    </source>
</reference>
<dbReference type="Proteomes" id="UP000593560">
    <property type="component" value="Unassembled WGS sequence"/>
</dbReference>
<accession>A0A7J9H5C7</accession>
<organism evidence="1 2">
    <name type="scientific">Gossypium harknessii</name>
    <dbReference type="NCBI Taxonomy" id="34285"/>
    <lineage>
        <taxon>Eukaryota</taxon>
        <taxon>Viridiplantae</taxon>
        <taxon>Streptophyta</taxon>
        <taxon>Embryophyta</taxon>
        <taxon>Tracheophyta</taxon>
        <taxon>Spermatophyta</taxon>
        <taxon>Magnoliopsida</taxon>
        <taxon>eudicotyledons</taxon>
        <taxon>Gunneridae</taxon>
        <taxon>Pentapetalae</taxon>
        <taxon>rosids</taxon>
        <taxon>malvids</taxon>
        <taxon>Malvales</taxon>
        <taxon>Malvaceae</taxon>
        <taxon>Malvoideae</taxon>
        <taxon>Gossypium</taxon>
    </lineage>
</organism>
<evidence type="ECO:0000313" key="2">
    <source>
        <dbReference type="Proteomes" id="UP000593560"/>
    </source>
</evidence>
<name>A0A7J9H5C7_9ROSI</name>
<protein>
    <submittedName>
        <fullName evidence="1">Uncharacterized protein</fullName>
    </submittedName>
</protein>